<accession>A0ABP1QME0</accession>
<evidence type="ECO:0000256" key="12">
    <source>
        <dbReference type="SAM" id="Phobius"/>
    </source>
</evidence>
<keyword evidence="5 10" id="KW-0802">TPR repeat</keyword>
<evidence type="ECO:0008006" key="15">
    <source>
        <dbReference type="Google" id="ProtNLM"/>
    </source>
</evidence>
<dbReference type="PANTHER" id="PTHR46208:SF1">
    <property type="entry name" value="MITOCHONDRIAL IMPORT RECEPTOR SUBUNIT TOM70"/>
    <property type="match status" value="1"/>
</dbReference>
<keyword evidence="8 12" id="KW-0472">Membrane</keyword>
<feature type="repeat" description="TPR" evidence="10">
    <location>
        <begin position="451"/>
        <end position="484"/>
    </location>
</feature>
<comment type="caution">
    <text evidence="13">The sequence shown here is derived from an EMBL/GenBank/DDBJ whole genome shotgun (WGS) entry which is preliminary data.</text>
</comment>
<feature type="repeat" description="TPR" evidence="10">
    <location>
        <begin position="86"/>
        <end position="119"/>
    </location>
</feature>
<keyword evidence="7" id="KW-0496">Mitochondrion</keyword>
<sequence>MALSKPIMTSLTATSGGGGGGGGGSGSQNNKQLVYIAAAAVATVATVTAGYLLYTRLRSSDKDGKKDAADDGTLKQNDKKAGGPAYQSLKEAGNQMFKAGDYNQALENYTKAIEFLDKDSGVTGDTKAQTLSMLFQNRAAVFEKLQNWPMVIRECGNALALNPQYVKALHRRSKAYKTTGFLDEALEDITAVCILENFSSNGSVTLADETLKLIGTREATKLVETKPPVAPSVHTVNSFLRSFFNDPVTKLWSQKKIETNGTTGSGDEELTPFQRAVEHLRKHEYDKILPLCTAELEKSADNVDARLLRGTFRHLYAYRKETLQDLDDIVNSSSASKEYKSAAFIKKASYMSLLGDNDVQFEEFFQKAEEVWPENVDLWHHRGQVYLTRGMINEAQEALSRAAALEPDFGLGVATKWYMTFRMSLLQNDFEGQKTSMTEFEKVAKRFPNDPDVVNLHGQLLLEQGLFAESDMNFDRVLELDPTNATVYVHKAMSVYQKTNDQAKCLEMLRDALKIDDRNEFIYETIGTLELQSGNLPAAVEAIDKALELAKSFQEVVILTSLRKAAQVQLKLKSQMGLEIPKHIVGPGGTMNAWQ</sequence>
<evidence type="ECO:0000256" key="2">
    <source>
        <dbReference type="ARBA" id="ARBA00022692"/>
    </source>
</evidence>
<dbReference type="Pfam" id="PF13181">
    <property type="entry name" value="TPR_8"/>
    <property type="match status" value="1"/>
</dbReference>
<keyword evidence="6 12" id="KW-1133">Transmembrane helix</keyword>
<feature type="repeat" description="TPR" evidence="10">
    <location>
        <begin position="376"/>
        <end position="409"/>
    </location>
</feature>
<evidence type="ECO:0000256" key="3">
    <source>
        <dbReference type="ARBA" id="ARBA00022737"/>
    </source>
</evidence>
<feature type="region of interest" description="Disordered" evidence="11">
    <location>
        <begin position="61"/>
        <end position="83"/>
    </location>
</feature>
<evidence type="ECO:0000256" key="9">
    <source>
        <dbReference type="ARBA" id="ARBA00038030"/>
    </source>
</evidence>
<dbReference type="PROSITE" id="PS50005">
    <property type="entry name" value="TPR"/>
    <property type="match status" value="3"/>
</dbReference>
<dbReference type="SMART" id="SM00028">
    <property type="entry name" value="TPR"/>
    <property type="match status" value="7"/>
</dbReference>
<keyword evidence="4" id="KW-1000">Mitochondrion outer membrane</keyword>
<feature type="compositionally biased region" description="Basic and acidic residues" evidence="11">
    <location>
        <begin position="61"/>
        <end position="81"/>
    </location>
</feature>
<evidence type="ECO:0000256" key="1">
    <source>
        <dbReference type="ARBA" id="ARBA00004572"/>
    </source>
</evidence>
<keyword evidence="2 12" id="KW-0812">Transmembrane</keyword>
<dbReference type="SUPFAM" id="SSF48452">
    <property type="entry name" value="TPR-like"/>
    <property type="match status" value="2"/>
</dbReference>
<keyword evidence="14" id="KW-1185">Reference proteome</keyword>
<dbReference type="Proteomes" id="UP001642540">
    <property type="component" value="Unassembled WGS sequence"/>
</dbReference>
<gene>
    <name evidence="13" type="ORF">ODALV1_LOCUS10961</name>
</gene>
<dbReference type="InterPro" id="IPR011990">
    <property type="entry name" value="TPR-like_helical_dom_sf"/>
</dbReference>
<dbReference type="InterPro" id="IPR019734">
    <property type="entry name" value="TPR_rpt"/>
</dbReference>
<evidence type="ECO:0000256" key="8">
    <source>
        <dbReference type="ARBA" id="ARBA00023136"/>
    </source>
</evidence>
<evidence type="ECO:0000256" key="6">
    <source>
        <dbReference type="ARBA" id="ARBA00022989"/>
    </source>
</evidence>
<dbReference type="PANTHER" id="PTHR46208">
    <property type="entry name" value="MITOCHONDRIAL IMPORT RECEPTOR SUBUNIT TOM70"/>
    <property type="match status" value="1"/>
</dbReference>
<reference evidence="13 14" key="1">
    <citation type="submission" date="2024-08" db="EMBL/GenBank/DDBJ databases">
        <authorList>
            <person name="Cucini C."/>
            <person name="Frati F."/>
        </authorList>
    </citation>
    <scope>NUCLEOTIDE SEQUENCE [LARGE SCALE GENOMIC DNA]</scope>
</reference>
<evidence type="ECO:0000256" key="7">
    <source>
        <dbReference type="ARBA" id="ARBA00023128"/>
    </source>
</evidence>
<evidence type="ECO:0000256" key="5">
    <source>
        <dbReference type="ARBA" id="ARBA00022803"/>
    </source>
</evidence>
<dbReference type="Gene3D" id="1.25.40.10">
    <property type="entry name" value="Tetratricopeptide repeat domain"/>
    <property type="match status" value="2"/>
</dbReference>
<evidence type="ECO:0000313" key="13">
    <source>
        <dbReference type="EMBL" id="CAL8101802.1"/>
    </source>
</evidence>
<evidence type="ECO:0000313" key="14">
    <source>
        <dbReference type="Proteomes" id="UP001642540"/>
    </source>
</evidence>
<evidence type="ECO:0000256" key="4">
    <source>
        <dbReference type="ARBA" id="ARBA00022787"/>
    </source>
</evidence>
<keyword evidence="3" id="KW-0677">Repeat</keyword>
<evidence type="ECO:0000256" key="10">
    <source>
        <dbReference type="PROSITE-ProRule" id="PRU00339"/>
    </source>
</evidence>
<name>A0ABP1QME0_9HEXA</name>
<proteinExistence type="inferred from homology"/>
<comment type="similarity">
    <text evidence="9">Belongs to the Tom70 family.</text>
</comment>
<dbReference type="EMBL" id="CAXLJM020000033">
    <property type="protein sequence ID" value="CAL8101802.1"/>
    <property type="molecule type" value="Genomic_DNA"/>
</dbReference>
<organism evidence="13 14">
    <name type="scientific">Orchesella dallaii</name>
    <dbReference type="NCBI Taxonomy" id="48710"/>
    <lineage>
        <taxon>Eukaryota</taxon>
        <taxon>Metazoa</taxon>
        <taxon>Ecdysozoa</taxon>
        <taxon>Arthropoda</taxon>
        <taxon>Hexapoda</taxon>
        <taxon>Collembola</taxon>
        <taxon>Entomobryomorpha</taxon>
        <taxon>Entomobryoidea</taxon>
        <taxon>Orchesellidae</taxon>
        <taxon>Orchesellinae</taxon>
        <taxon>Orchesella</taxon>
    </lineage>
</organism>
<protein>
    <recommendedName>
        <fullName evidence="15">Mitochondrial import receptor subunit TOM70</fullName>
    </recommendedName>
</protein>
<feature type="transmembrane region" description="Helical" evidence="12">
    <location>
        <begin position="33"/>
        <end position="54"/>
    </location>
</feature>
<evidence type="ECO:0000256" key="11">
    <source>
        <dbReference type="SAM" id="MobiDB-lite"/>
    </source>
</evidence>
<comment type="subcellular location">
    <subcellularLocation>
        <location evidence="1">Mitochondrion outer membrane</location>
        <topology evidence="1">Single-pass membrane protein</topology>
    </subcellularLocation>
</comment>